<name>A0A0F4VJX3_9HYPH</name>
<reference evidence="2 3" key="1">
    <citation type="journal article" date="2015" name="Phytopathology">
        <title>Genomes of Candidatus Liberibacter solanacearum haplotype A from New Zealand and the USA suggest significant genome plasticity in the species.</title>
        <authorList>
            <person name="Thompson S.M."/>
            <person name="Johnson C.P."/>
            <person name="Lu A.Y."/>
            <person name="Frampton R.A."/>
            <person name="Sullivan K.L."/>
            <person name="Fiers M.W."/>
            <person name="Crowhurst R.N."/>
            <person name="Pitman A.R."/>
            <person name="Scott I."/>
            <person name="Gudmestad N.C."/>
            <person name="Smith G.R."/>
        </authorList>
    </citation>
    <scope>NUCLEOTIDE SEQUENCE [LARGE SCALE GENOMIC DNA]</scope>
    <source>
        <strain evidence="2 3">LsoNZ1</strain>
    </source>
</reference>
<dbReference type="PROSITE" id="PS51257">
    <property type="entry name" value="PROKAR_LIPOPROTEIN"/>
    <property type="match status" value="1"/>
</dbReference>
<protein>
    <recommendedName>
        <fullName evidence="4">Lipoprotein</fullName>
    </recommendedName>
</protein>
<evidence type="ECO:0000313" key="2">
    <source>
        <dbReference type="EMBL" id="KJZ81669.1"/>
    </source>
</evidence>
<evidence type="ECO:0000313" key="3">
    <source>
        <dbReference type="Proteomes" id="UP000033731"/>
    </source>
</evidence>
<keyword evidence="3" id="KW-1185">Reference proteome</keyword>
<comment type="caution">
    <text evidence="2">The sequence shown here is derived from an EMBL/GenBank/DDBJ whole genome shotgun (WGS) entry which is preliminary data.</text>
</comment>
<feature type="compositionally biased region" description="Basic and acidic residues" evidence="1">
    <location>
        <begin position="115"/>
        <end position="132"/>
    </location>
</feature>
<dbReference type="EMBL" id="JMTK01000002">
    <property type="protein sequence ID" value="KJZ81669.1"/>
    <property type="molecule type" value="Genomic_DNA"/>
</dbReference>
<sequence length="143" mass="16955">MKTKKFIPFFILLSTVVIGGCNSDDIKKIRQIYPNLSNKELQSKYKEIQGTYPNLSNKELWDRRESLKKAQNQENIAESEKTSHISDKIEADIRFYRQRFLRTDNDNDNIPPKTPRVEKKVHFDLKKNKYYDPDQSQNMNPES</sequence>
<organism evidence="2 3">
    <name type="scientific">Candidatus Liberibacter solanacearum</name>
    <dbReference type="NCBI Taxonomy" id="556287"/>
    <lineage>
        <taxon>Bacteria</taxon>
        <taxon>Pseudomonadati</taxon>
        <taxon>Pseudomonadota</taxon>
        <taxon>Alphaproteobacteria</taxon>
        <taxon>Hyphomicrobiales</taxon>
        <taxon>Rhizobiaceae</taxon>
        <taxon>Liberibacter</taxon>
    </lineage>
</organism>
<dbReference type="PATRIC" id="fig|556287.8.peg.344"/>
<dbReference type="RefSeq" id="WP_045960639.1">
    <property type="nucleotide sequence ID" value="NZ_JMTK01000002.1"/>
</dbReference>
<accession>A0A0F4VJX3</accession>
<dbReference type="Proteomes" id="UP000033731">
    <property type="component" value="Unassembled WGS sequence"/>
</dbReference>
<dbReference type="AlphaFoldDB" id="A0A0F4VJX3"/>
<feature type="region of interest" description="Disordered" evidence="1">
    <location>
        <begin position="103"/>
        <end position="143"/>
    </location>
</feature>
<evidence type="ECO:0008006" key="4">
    <source>
        <dbReference type="Google" id="ProtNLM"/>
    </source>
</evidence>
<evidence type="ECO:0000256" key="1">
    <source>
        <dbReference type="SAM" id="MobiDB-lite"/>
    </source>
</evidence>
<proteinExistence type="predicted"/>
<feature type="compositionally biased region" description="Polar residues" evidence="1">
    <location>
        <begin position="134"/>
        <end position="143"/>
    </location>
</feature>
<gene>
    <name evidence="2" type="ORF">DJ66_0391</name>
</gene>